<protein>
    <submittedName>
        <fullName evidence="2">Uncharacterized protein</fullName>
    </submittedName>
</protein>
<keyword evidence="1" id="KW-0812">Transmembrane</keyword>
<keyword evidence="1" id="KW-0472">Membrane</keyword>
<dbReference type="HOGENOM" id="CLU_1129321_0_0_1"/>
<comment type="caution">
    <text evidence="2">The sequence shown here is derived from an EMBL/GenBank/DDBJ whole genome shotgun (WGS) entry which is preliminary data.</text>
</comment>
<evidence type="ECO:0000313" key="2">
    <source>
        <dbReference type="EMBL" id="KFG25412.1"/>
    </source>
</evidence>
<feature type="transmembrane region" description="Helical" evidence="1">
    <location>
        <begin position="64"/>
        <end position="89"/>
    </location>
</feature>
<feature type="transmembrane region" description="Helical" evidence="1">
    <location>
        <begin position="207"/>
        <end position="230"/>
    </location>
</feature>
<keyword evidence="3" id="KW-1185">Reference proteome</keyword>
<feature type="transmembrane region" description="Helical" evidence="1">
    <location>
        <begin position="143"/>
        <end position="166"/>
    </location>
</feature>
<sequence length="246" mass="28609">MKRLIQRKSMNTNIPMKDKNSKETVNIYDKKGQAVPGFIYKKSETTLQDGNIYRHRKCLSSLDIISYIIAVGGISVLYILSGILCIFIVNITFLVKLQHMSIKEDAAPMHIFISIMRTLTYIITIFVLLFFKKRQFRSFQDMFIEKNSTLITAIICIVALIVRYFLTVRQTLLLNMYIPQFGGFYIISTICTVLTMWLCIKSKYKRTYIYISLLNCVVHMNMAIVINKIIYTSIFMLDNTQTIEHS</sequence>
<dbReference type="GeneID" id="77677159"/>
<dbReference type="RefSeq" id="XP_052903967.1">
    <property type="nucleotide sequence ID" value="XM_053049796.1"/>
</dbReference>
<name>A0A086IZU4_NEMA1</name>
<dbReference type="Proteomes" id="UP000054524">
    <property type="component" value="Unassembled WGS sequence"/>
</dbReference>
<reference evidence="2 3" key="1">
    <citation type="journal article" date="2014" name="Genome Announc.">
        <title>Genome Sequence of the Microsporidian Species Nematocida sp1 Strain ERTm6 (ATCC PRA-372).</title>
        <authorList>
            <person name="Bakowski M.A."/>
            <person name="Priest M."/>
            <person name="Young S."/>
            <person name="Cuomo C.A."/>
            <person name="Troemel E.R."/>
        </authorList>
    </citation>
    <scope>NUCLEOTIDE SEQUENCE [LARGE SCALE GENOMIC DNA]</scope>
    <source>
        <strain evidence="2 3">ERTm6</strain>
    </source>
</reference>
<gene>
    <name evidence="2" type="ORF">NESG_02186</name>
</gene>
<accession>A0A086IZU4</accession>
<evidence type="ECO:0000313" key="3">
    <source>
        <dbReference type="Proteomes" id="UP000054524"/>
    </source>
</evidence>
<dbReference type="EMBL" id="AKIJ01000005">
    <property type="protein sequence ID" value="KFG25412.1"/>
    <property type="molecule type" value="Genomic_DNA"/>
</dbReference>
<keyword evidence="1" id="KW-1133">Transmembrane helix</keyword>
<feature type="transmembrane region" description="Helical" evidence="1">
    <location>
        <begin position="178"/>
        <end position="200"/>
    </location>
</feature>
<dbReference type="AlphaFoldDB" id="A0A086IZU4"/>
<proteinExistence type="predicted"/>
<evidence type="ECO:0000256" key="1">
    <source>
        <dbReference type="SAM" id="Phobius"/>
    </source>
</evidence>
<feature type="transmembrane region" description="Helical" evidence="1">
    <location>
        <begin position="109"/>
        <end position="131"/>
    </location>
</feature>
<organism evidence="2 3">
    <name type="scientific">Nematocida ausubeli (strain ATCC PRA-371 / ERTm2)</name>
    <name type="common">Nematode killer fungus</name>
    <dbReference type="NCBI Taxonomy" id="1913371"/>
    <lineage>
        <taxon>Eukaryota</taxon>
        <taxon>Fungi</taxon>
        <taxon>Fungi incertae sedis</taxon>
        <taxon>Microsporidia</taxon>
        <taxon>Nematocida</taxon>
    </lineage>
</organism>